<feature type="coiled-coil region" evidence="8">
    <location>
        <begin position="717"/>
        <end position="751"/>
    </location>
</feature>
<proteinExistence type="predicted"/>
<dbReference type="InterPro" id="IPR026201">
    <property type="entry name" value="Cep290"/>
</dbReference>
<name>A0A7R8H5Q3_LEPSM</name>
<evidence type="ECO:0000256" key="2">
    <source>
        <dbReference type="ARBA" id="ARBA00004300"/>
    </source>
</evidence>
<feature type="coiled-coil region" evidence="8">
    <location>
        <begin position="329"/>
        <end position="356"/>
    </location>
</feature>
<feature type="coiled-coil region" evidence="8">
    <location>
        <begin position="1089"/>
        <end position="1188"/>
    </location>
</feature>
<dbReference type="PANTHER" id="PTHR18879">
    <property type="entry name" value="CENTROSOMAL PROTEIN OF 290 KDA"/>
    <property type="match status" value="1"/>
</dbReference>
<keyword evidence="5 8" id="KW-0175">Coiled coil</keyword>
<keyword evidence="7" id="KW-0966">Cell projection</keyword>
<dbReference type="GO" id="GO:1905349">
    <property type="term" value="P:ciliary transition zone assembly"/>
    <property type="evidence" value="ECO:0007669"/>
    <property type="project" value="TreeGrafter"/>
</dbReference>
<comment type="subcellular location">
    <subcellularLocation>
        <location evidence="1">Cytoplasm</location>
        <location evidence="1">Cytoskeleton</location>
        <location evidence="1">Cilium basal body</location>
    </subcellularLocation>
    <subcellularLocation>
        <location evidence="2">Cytoplasm</location>
        <location evidence="2">Cytoskeleton</location>
        <location evidence="2">Microtubule organizing center</location>
        <location evidence="2">Centrosome</location>
    </subcellularLocation>
</comment>
<dbReference type="OrthoDB" id="6381306at2759"/>
<evidence type="ECO:0000313" key="10">
    <source>
        <dbReference type="EMBL" id="CAF2881987.1"/>
    </source>
</evidence>
<dbReference type="SUPFAM" id="SSF57997">
    <property type="entry name" value="Tropomyosin"/>
    <property type="match status" value="1"/>
</dbReference>
<keyword evidence="4" id="KW-0970">Cilium biogenesis/degradation</keyword>
<evidence type="ECO:0000256" key="3">
    <source>
        <dbReference type="ARBA" id="ARBA00022490"/>
    </source>
</evidence>
<feature type="coiled-coil region" evidence="8">
    <location>
        <begin position="1027"/>
        <end position="1054"/>
    </location>
</feature>
<evidence type="ECO:0000256" key="4">
    <source>
        <dbReference type="ARBA" id="ARBA00022794"/>
    </source>
</evidence>
<dbReference type="Proteomes" id="UP000675881">
    <property type="component" value="Chromosome 3"/>
</dbReference>
<dbReference type="Gene3D" id="1.10.287.1490">
    <property type="match status" value="1"/>
</dbReference>
<dbReference type="GO" id="GO:1905515">
    <property type="term" value="P:non-motile cilium assembly"/>
    <property type="evidence" value="ECO:0007669"/>
    <property type="project" value="TreeGrafter"/>
</dbReference>
<feature type="region of interest" description="Disordered" evidence="9">
    <location>
        <begin position="1"/>
        <end position="29"/>
    </location>
</feature>
<keyword evidence="11" id="KW-1185">Reference proteome</keyword>
<reference evidence="10" key="1">
    <citation type="submission" date="2021-02" db="EMBL/GenBank/DDBJ databases">
        <authorList>
            <person name="Bekaert M."/>
        </authorList>
    </citation>
    <scope>NUCLEOTIDE SEQUENCE</scope>
    <source>
        <strain evidence="10">IoA-00</strain>
    </source>
</reference>
<feature type="coiled-coil region" evidence="8">
    <location>
        <begin position="832"/>
        <end position="946"/>
    </location>
</feature>
<evidence type="ECO:0000256" key="6">
    <source>
        <dbReference type="ARBA" id="ARBA00023212"/>
    </source>
</evidence>
<dbReference type="EMBL" id="HG994582">
    <property type="protein sequence ID" value="CAF2881987.1"/>
    <property type="molecule type" value="Genomic_DNA"/>
</dbReference>
<keyword evidence="3" id="KW-0963">Cytoplasm</keyword>
<feature type="coiled-coil region" evidence="8">
    <location>
        <begin position="626"/>
        <end position="667"/>
    </location>
</feature>
<dbReference type="GO" id="GO:0097711">
    <property type="term" value="P:ciliary basal body-plasma membrane docking"/>
    <property type="evidence" value="ECO:0007669"/>
    <property type="project" value="TreeGrafter"/>
</dbReference>
<keyword evidence="6" id="KW-0206">Cytoskeleton</keyword>
<gene>
    <name evidence="10" type="ORF">LSAA_7101</name>
</gene>
<accession>A0A7R8H5Q3</accession>
<dbReference type="PANTHER" id="PTHR18879:SF20">
    <property type="entry name" value="CENTROSOMAL PROTEIN OF 290 KDA"/>
    <property type="match status" value="1"/>
</dbReference>
<evidence type="ECO:0000256" key="9">
    <source>
        <dbReference type="SAM" id="MobiDB-lite"/>
    </source>
</evidence>
<evidence type="ECO:0000256" key="1">
    <source>
        <dbReference type="ARBA" id="ARBA00004120"/>
    </source>
</evidence>
<feature type="coiled-coil region" evidence="8">
    <location>
        <begin position="108"/>
        <end position="303"/>
    </location>
</feature>
<organism evidence="10 11">
    <name type="scientific">Lepeophtheirus salmonis</name>
    <name type="common">Salmon louse</name>
    <name type="synonym">Caligus salmonis</name>
    <dbReference type="NCBI Taxonomy" id="72036"/>
    <lineage>
        <taxon>Eukaryota</taxon>
        <taxon>Metazoa</taxon>
        <taxon>Ecdysozoa</taxon>
        <taxon>Arthropoda</taxon>
        <taxon>Crustacea</taxon>
        <taxon>Multicrustacea</taxon>
        <taxon>Hexanauplia</taxon>
        <taxon>Copepoda</taxon>
        <taxon>Siphonostomatoida</taxon>
        <taxon>Caligidae</taxon>
        <taxon>Lepeophtheirus</taxon>
    </lineage>
</organism>
<evidence type="ECO:0000313" key="11">
    <source>
        <dbReference type="Proteomes" id="UP000675881"/>
    </source>
</evidence>
<feature type="region of interest" description="Disordered" evidence="9">
    <location>
        <begin position="525"/>
        <end position="549"/>
    </location>
</feature>
<evidence type="ECO:0000256" key="8">
    <source>
        <dbReference type="SAM" id="Coils"/>
    </source>
</evidence>
<sequence>MSLNDYSEEEEDPSSSDEASDEDYDEDEEIVDWDWARSLKPSKLKEDELKRLIHIFQTWKPPDIGEEVGMEKKVLLMYELSVGAFLSRESDLKDALEELQEKGGRGSEDKLREENKQLKSQVKKLIKKSKSGKNSDEAIEEILQLEQELSRYKHECDHLEREVDRERGGKEALETKVESLQKERKSLKKEINNLKDELVDSRRSVEDDEAEQQEVELKRVRELEESIRLKNKQIHQLLEDIELVEKDNENYQNNVVNLRDRLSEATNQINSLTGEYVSSKESVERLNTLVKDLESENSHLQTLLDDFHSDKIRRDENLESLGRKVDERFESLKDKLKERDAEIEELRARLNRIQLDEDQNVYAEGSDNICAHGSGKMVRDNVAVLSQAIKEREEQIEALRRDLVQATRNIGELDRYAKLIENLNLKKNKDRHGIDPLQKVVVDLQAELYEVNMRVSQLEEETNDAKEVAREKTEELSECIARLHSYEKGEFGLEQSIEEIKRLKKKLKNDEEQIRRLTSSCNHLQYSKSQLEEENTGSSAESKKDTNKQIQQERALMQVMQREIERLEEERLLLKTENRKLARQLGSKSAEIGLTPEDLKNIQEYSDALRYRRRHMSPTDTGGSSMIESHKRMTNLENEVRDLKSTIQQKENDCSEVTMKYNDMLEENKELRTSMREILDSIQSQDADSNVKIESESLDRILSVLDARHLWGEYHPAMEMNTRIQRLEGCNQELRNQIKKSRKDEERFSIQISKYVSRIQELESHLISYKEDIKSRPLIEDQKESDHSVLEEYDVSSNQANTSIAPIQATDVSVKLNFQLIQISSMKKEAFNKKLESEIESLHGKINVQRHQMGLLYEEHREKKNKWELEMKKMEVEHTEQADEMKKLLIKVEEYEKDLDNDQVRSETLKKIVILRSNEAMMVRRYRAMEDSEKLLREEVKKLKDDSFKMEIEIVRKLGSLQRYKEIASFKIEALQKSISKSVPIAELDSLNCQYSDLLLKYKELVQTNQTIAAQSQELNSDNEMPQQSLVQECNKLKNEVSLSQEKINSLEKVIESFNKSIKVGGSEEEFSANQYSKQSQISELGNRNNDLEIKFKEISSLYTELQKNERYLQDQILNNVTKEEYDELNDKLKKLELSEAKLNNERDELKEISDIATNQISVLENKKKNENIELESLRHQVIDLQTQTDEKSIIGKLHRQVILLQLRESEAAIKIKGMENQVRKSDLQLFRQSKKCEEYENIIFKTRLESNKKLKKMYKMIQDLRHRYTGSIIPLSKQESLLQNYLKIIEDKRKIGIVLRKAEEERLESEILKEELRIKLNSETSSQSPQCKEESMNKFQELQLQEMKTRFKIERLETEVIRKESLFENKYFSEWDPVYNSLLIVESKDKESKGLDYNIKSPGHDEPLSTQLDSALQKNKKTILNPHIY</sequence>
<protein>
    <submittedName>
        <fullName evidence="10">(salmon louse) hypothetical protein</fullName>
    </submittedName>
</protein>
<evidence type="ECO:0000256" key="7">
    <source>
        <dbReference type="ARBA" id="ARBA00023273"/>
    </source>
</evidence>
<dbReference type="GO" id="GO:0034451">
    <property type="term" value="C:centriolar satellite"/>
    <property type="evidence" value="ECO:0007669"/>
    <property type="project" value="TreeGrafter"/>
</dbReference>
<feature type="coiled-coil region" evidence="8">
    <location>
        <begin position="382"/>
        <end position="416"/>
    </location>
</feature>
<dbReference type="GO" id="GO:0035869">
    <property type="term" value="C:ciliary transition zone"/>
    <property type="evidence" value="ECO:0007669"/>
    <property type="project" value="TreeGrafter"/>
</dbReference>
<evidence type="ECO:0000256" key="5">
    <source>
        <dbReference type="ARBA" id="ARBA00023054"/>
    </source>
</evidence>